<dbReference type="InterPro" id="IPR005905">
    <property type="entry name" value="D_ala_D_ala"/>
</dbReference>
<dbReference type="GO" id="GO:0046872">
    <property type="term" value="F:metal ion binding"/>
    <property type="evidence" value="ECO:0007669"/>
    <property type="project" value="UniProtKB-KW"/>
</dbReference>
<comment type="function">
    <text evidence="4">Cell wall formation.</text>
</comment>
<feature type="active site" evidence="5">
    <location>
        <position position="153"/>
    </location>
</feature>
<comment type="cofactor">
    <cofactor evidence="6">
        <name>Mg(2+)</name>
        <dbReference type="ChEBI" id="CHEBI:18420"/>
    </cofactor>
    <cofactor evidence="6">
        <name>Mn(2+)</name>
        <dbReference type="ChEBI" id="CHEBI:29035"/>
    </cofactor>
    <text evidence="6">Binds 2 magnesium or manganese ions per subunit.</text>
</comment>
<evidence type="ECO:0000313" key="10">
    <source>
        <dbReference type="Proteomes" id="UP000293036"/>
    </source>
</evidence>
<keyword evidence="4" id="KW-0963">Cytoplasm</keyword>
<dbReference type="UniPathway" id="UPA00219"/>
<dbReference type="SUPFAM" id="SSF56059">
    <property type="entry name" value="Glutathione synthetase ATP-binding domain-like"/>
    <property type="match status" value="1"/>
</dbReference>
<dbReference type="GO" id="GO:0009252">
    <property type="term" value="P:peptidoglycan biosynthetic process"/>
    <property type="evidence" value="ECO:0007669"/>
    <property type="project" value="UniProtKB-UniRule"/>
</dbReference>
<evidence type="ECO:0000313" key="9">
    <source>
        <dbReference type="EMBL" id="TBW21026.1"/>
    </source>
</evidence>
<dbReference type="RefSeq" id="WP_131281662.1">
    <property type="nucleotide sequence ID" value="NZ_JBHSLR010000002.1"/>
</dbReference>
<feature type="active site" evidence="5">
    <location>
        <position position="289"/>
    </location>
</feature>
<dbReference type="InterPro" id="IPR013815">
    <property type="entry name" value="ATP_grasp_subdomain_1"/>
</dbReference>
<keyword evidence="4" id="KW-0133">Cell shape</keyword>
<dbReference type="GO" id="GO:0008716">
    <property type="term" value="F:D-alanine-D-alanine ligase activity"/>
    <property type="evidence" value="ECO:0007669"/>
    <property type="project" value="UniProtKB-UniRule"/>
</dbReference>
<dbReference type="Gene3D" id="3.30.470.20">
    <property type="entry name" value="ATP-grasp fold, B domain"/>
    <property type="match status" value="1"/>
</dbReference>
<dbReference type="GO" id="GO:0005737">
    <property type="term" value="C:cytoplasm"/>
    <property type="evidence" value="ECO:0007669"/>
    <property type="project" value="UniProtKB-SubCell"/>
</dbReference>
<feature type="binding site" evidence="6">
    <location>
        <position position="280"/>
    </location>
    <ligand>
        <name>Mg(2+)</name>
        <dbReference type="ChEBI" id="CHEBI:18420"/>
        <label>2</label>
    </ligand>
</feature>
<dbReference type="PANTHER" id="PTHR23132:SF23">
    <property type="entry name" value="D-ALANINE--D-ALANINE LIGASE B"/>
    <property type="match status" value="1"/>
</dbReference>
<dbReference type="Proteomes" id="UP000293036">
    <property type="component" value="Unassembled WGS sequence"/>
</dbReference>
<gene>
    <name evidence="4" type="primary">ddl</name>
    <name evidence="9" type="ORF">EZJ44_06870</name>
</gene>
<dbReference type="GO" id="GO:0071555">
    <property type="term" value="P:cell wall organization"/>
    <property type="evidence" value="ECO:0007669"/>
    <property type="project" value="UniProtKB-KW"/>
</dbReference>
<dbReference type="SUPFAM" id="SSF52440">
    <property type="entry name" value="PreATP-grasp domain"/>
    <property type="match status" value="1"/>
</dbReference>
<dbReference type="Pfam" id="PF01820">
    <property type="entry name" value="Dala_Dala_lig_N"/>
    <property type="match status" value="1"/>
</dbReference>
<comment type="subcellular location">
    <subcellularLocation>
        <location evidence="4">Cytoplasm</location>
    </subcellularLocation>
</comment>
<evidence type="ECO:0000256" key="4">
    <source>
        <dbReference type="HAMAP-Rule" id="MF_00047"/>
    </source>
</evidence>
<keyword evidence="2 4" id="KW-0436">Ligase</keyword>
<dbReference type="AlphaFoldDB" id="A0A4Q9V0P3"/>
<accession>A0A4Q9V0P3</accession>
<dbReference type="GO" id="GO:0008360">
    <property type="term" value="P:regulation of cell shape"/>
    <property type="evidence" value="ECO:0007669"/>
    <property type="project" value="UniProtKB-KW"/>
</dbReference>
<dbReference type="HAMAP" id="MF_00047">
    <property type="entry name" value="Dala_Dala_lig"/>
    <property type="match status" value="1"/>
</dbReference>
<dbReference type="EMBL" id="SJDT01000005">
    <property type="protein sequence ID" value="TBW21026.1"/>
    <property type="molecule type" value="Genomic_DNA"/>
</dbReference>
<dbReference type="InterPro" id="IPR011761">
    <property type="entry name" value="ATP-grasp"/>
</dbReference>
<keyword evidence="4" id="KW-0573">Peptidoglycan synthesis</keyword>
<dbReference type="NCBIfam" id="NF002378">
    <property type="entry name" value="PRK01372.1"/>
    <property type="match status" value="1"/>
</dbReference>
<evidence type="ECO:0000256" key="3">
    <source>
        <dbReference type="ARBA" id="ARBA00023316"/>
    </source>
</evidence>
<keyword evidence="3 4" id="KW-0961">Cell wall biogenesis/degradation</keyword>
<evidence type="ECO:0000256" key="1">
    <source>
        <dbReference type="ARBA" id="ARBA00010871"/>
    </source>
</evidence>
<feature type="active site" evidence="5">
    <location>
        <position position="17"/>
    </location>
</feature>
<dbReference type="PANTHER" id="PTHR23132">
    <property type="entry name" value="D-ALANINE--D-ALANINE LIGASE"/>
    <property type="match status" value="1"/>
</dbReference>
<dbReference type="InterPro" id="IPR016185">
    <property type="entry name" value="PreATP-grasp_dom_sf"/>
</dbReference>
<dbReference type="Gene3D" id="3.30.1490.20">
    <property type="entry name" value="ATP-grasp fold, A domain"/>
    <property type="match status" value="1"/>
</dbReference>
<keyword evidence="7" id="KW-0547">Nucleotide-binding</keyword>
<evidence type="ECO:0000256" key="5">
    <source>
        <dbReference type="PIRSR" id="PIRSR039102-1"/>
    </source>
</evidence>
<keyword evidence="6" id="KW-0464">Manganese</keyword>
<keyword evidence="6" id="KW-0460">Magnesium</keyword>
<dbReference type="PROSITE" id="PS50975">
    <property type="entry name" value="ATP_GRASP"/>
    <property type="match status" value="1"/>
</dbReference>
<dbReference type="Gene3D" id="3.40.50.20">
    <property type="match status" value="1"/>
</dbReference>
<dbReference type="OrthoDB" id="9813261at2"/>
<comment type="caution">
    <text evidence="9">The sequence shown here is derived from an EMBL/GenBank/DDBJ whole genome shotgun (WGS) entry which is preliminary data.</text>
</comment>
<keyword evidence="6" id="KW-0479">Metal-binding</keyword>
<protein>
    <recommendedName>
        <fullName evidence="4">D-alanine--D-alanine ligase</fullName>
        <ecNumber evidence="4">6.3.2.4</ecNumber>
    </recommendedName>
    <alternativeName>
        <fullName evidence="4">D-Ala-D-Ala ligase</fullName>
    </alternativeName>
    <alternativeName>
        <fullName evidence="4">D-alanylalanine synthetase</fullName>
    </alternativeName>
</protein>
<proteinExistence type="inferred from homology"/>
<comment type="pathway">
    <text evidence="4">Cell wall biogenesis; peptidoglycan biosynthesis.</text>
</comment>
<dbReference type="Pfam" id="PF07478">
    <property type="entry name" value="Dala_Dala_lig_C"/>
    <property type="match status" value="1"/>
</dbReference>
<evidence type="ECO:0000256" key="6">
    <source>
        <dbReference type="PIRSR" id="PIRSR039102-3"/>
    </source>
</evidence>
<feature type="domain" description="ATP-grasp" evidence="8">
    <location>
        <begin position="103"/>
        <end position="315"/>
    </location>
</feature>
<evidence type="ECO:0000256" key="7">
    <source>
        <dbReference type="PROSITE-ProRule" id="PRU00409"/>
    </source>
</evidence>
<sequence>MDRPLTVAILAGGLTHERDISMHSGRRVAGALRNRGVQVKVLDVDAQLLQRLDALDPDVVWPLVHGSTGEDGALQDLLQLAGYPYVGTEPAGCRLASDKAVVSSVLERAGVAVPTATALPQPLFREVGVTPVLDLIESQYGFPVVIKPAKGGSSLGLTIVENKAQLPGAMVDCFAYDDVALVQSFVRGREFGVAVIDLGDGDGPRVLPPVEVQASGPYDFDARYYPGRVEYFVPARVNEAELQAITDLALTVHKVLDLRHYSRTDVILDEAGKAWFIDVNTTPGMTETSIFPQAAAAYAQTTDRSVDDVYVDILRAAL</sequence>
<dbReference type="EC" id="6.3.2.4" evidence="4"/>
<reference evidence="9 10" key="1">
    <citation type="submission" date="2019-02" db="EMBL/GenBank/DDBJ databases">
        <title>Arcanobacterium bovis sp. nov., isolated from the milk of a cow with mastitis.</title>
        <authorList>
            <person name="Sammra O."/>
            <person name="Foster G."/>
            <person name="Hassan A."/>
            <person name="Alssahen M."/>
            <person name="Laemmler C."/>
            <person name="Borowiak M."/>
            <person name="Malorny B."/>
            <person name="Abdulmawjood A."/>
        </authorList>
    </citation>
    <scope>NUCLEOTIDE SEQUENCE [LARGE SCALE GENOMIC DNA]</scope>
    <source>
        <strain evidence="9 10">C605018/01/1</strain>
    </source>
</reference>
<evidence type="ECO:0000256" key="2">
    <source>
        <dbReference type="ARBA" id="ARBA00022598"/>
    </source>
</evidence>
<dbReference type="InterPro" id="IPR011095">
    <property type="entry name" value="Dala_Dala_lig_C"/>
</dbReference>
<comment type="similarity">
    <text evidence="1 4">Belongs to the D-alanine--D-alanine ligase family.</text>
</comment>
<feature type="binding site" evidence="6">
    <location>
        <position position="265"/>
    </location>
    <ligand>
        <name>Mg(2+)</name>
        <dbReference type="ChEBI" id="CHEBI:18420"/>
        <label>1</label>
    </ligand>
</feature>
<keyword evidence="10" id="KW-1185">Reference proteome</keyword>
<organism evidence="9 10">
    <name type="scientific">Arcanobacterium bovis</name>
    <dbReference type="NCBI Taxonomy" id="2529275"/>
    <lineage>
        <taxon>Bacteria</taxon>
        <taxon>Bacillati</taxon>
        <taxon>Actinomycetota</taxon>
        <taxon>Actinomycetes</taxon>
        <taxon>Actinomycetales</taxon>
        <taxon>Actinomycetaceae</taxon>
        <taxon>Arcanobacterium</taxon>
    </lineage>
</organism>
<evidence type="ECO:0000259" key="8">
    <source>
        <dbReference type="PROSITE" id="PS50975"/>
    </source>
</evidence>
<comment type="catalytic activity">
    <reaction evidence="4">
        <text>2 D-alanine + ATP = D-alanyl-D-alanine + ADP + phosphate + H(+)</text>
        <dbReference type="Rhea" id="RHEA:11224"/>
        <dbReference type="ChEBI" id="CHEBI:15378"/>
        <dbReference type="ChEBI" id="CHEBI:30616"/>
        <dbReference type="ChEBI" id="CHEBI:43474"/>
        <dbReference type="ChEBI" id="CHEBI:57416"/>
        <dbReference type="ChEBI" id="CHEBI:57822"/>
        <dbReference type="ChEBI" id="CHEBI:456216"/>
        <dbReference type="EC" id="6.3.2.4"/>
    </reaction>
</comment>
<dbReference type="PIRSF" id="PIRSF039102">
    <property type="entry name" value="Ddl/VanB"/>
    <property type="match status" value="1"/>
</dbReference>
<keyword evidence="7" id="KW-0067">ATP-binding</keyword>
<name>A0A4Q9V0P3_9ACTO</name>
<dbReference type="GO" id="GO:0005524">
    <property type="term" value="F:ATP binding"/>
    <property type="evidence" value="ECO:0007669"/>
    <property type="project" value="UniProtKB-UniRule"/>
</dbReference>
<dbReference type="InterPro" id="IPR011127">
    <property type="entry name" value="Dala_Dala_lig_N"/>
</dbReference>